<dbReference type="InterPro" id="IPR007842">
    <property type="entry name" value="HEPN_dom"/>
</dbReference>
<gene>
    <name evidence="3" type="ORF">C1SCF055_LOCUS8274</name>
</gene>
<name>A0A9P1BVW2_9DINO</name>
<dbReference type="OrthoDB" id="416018at2759"/>
<feature type="domain" description="HEPN" evidence="2">
    <location>
        <begin position="375"/>
        <end position="503"/>
    </location>
</feature>
<dbReference type="Gene3D" id="1.10.287.110">
    <property type="entry name" value="DnaJ domain"/>
    <property type="match status" value="1"/>
</dbReference>
<proteinExistence type="predicted"/>
<accession>A0A9P1BVW2</accession>
<dbReference type="InterPro" id="IPR036869">
    <property type="entry name" value="J_dom_sf"/>
</dbReference>
<evidence type="ECO:0000259" key="2">
    <source>
        <dbReference type="PROSITE" id="PS50910"/>
    </source>
</evidence>
<dbReference type="EMBL" id="CAMXCT010000557">
    <property type="protein sequence ID" value="CAI3980401.1"/>
    <property type="molecule type" value="Genomic_DNA"/>
</dbReference>
<sequence length="671" mass="75622">MKSCRAAGNQGCVSSIRQHDSPRSLFVSDDVFDFPEQGAVELLAALHQLFDFPETVDKALRELFKLAFGPKGPEGIPDVLQKLKIDTKLQIRSSLQPGDIFPEELHSMLVPSVSVVFEAGEYVVAELDGSYVLGQVLPWDPKEESVGLMRQYRVQLSQREPQKTISQTDLYKISGNTACPIGGDASQLIRIDLPDEMEAAEKEVNDKEVLEEIKAQLKSISKMEERDCKKALRRLYLTWHPDQAGEMDLANQIFRLLREFEDWYRNGGADCSWLDDWGRPEGTSPRTSKKRYKKGRENRRKPQADPPSRPKSAQASWFNEFETERERREETRRESQKRPHVAHRAVFVHLHTTQKWTEPRIVDEEEAMRWIRQVESNLKVMLKVASPSEGGPFFADSVWYANQVVEKALKSAMLRTCGLTRSEYTGEDCHDIVAFHERLKKANAATAPQRRAQNDLPGSESVMQWLKDAYLAARYPNATPGQIPADAYTKNDAQMAMELAHQVFRWAKSLEDLPEPKVEEKRTKVVFMQQGVPAPAASPAQRPKVSRVHETVEMQKKGVPQPPPANPLKPTVAPPPPATAPKVLNMEESEAEDAADAKGFPPGVSMNAMSRRRRMTLGCSIAFAAVALVRAQFPKDPMQPCRVNRVNRIPAPRPMSLHVVARAASLDLQTR</sequence>
<dbReference type="Proteomes" id="UP001152797">
    <property type="component" value="Unassembled WGS sequence"/>
</dbReference>
<evidence type="ECO:0000313" key="4">
    <source>
        <dbReference type="EMBL" id="CAL4767713.1"/>
    </source>
</evidence>
<feature type="region of interest" description="Disordered" evidence="1">
    <location>
        <begin position="274"/>
        <end position="340"/>
    </location>
</feature>
<evidence type="ECO:0000313" key="5">
    <source>
        <dbReference type="Proteomes" id="UP001152797"/>
    </source>
</evidence>
<comment type="caution">
    <text evidence="3">The sequence shown here is derived from an EMBL/GenBank/DDBJ whole genome shotgun (WGS) entry which is preliminary data.</text>
</comment>
<dbReference type="AlphaFoldDB" id="A0A9P1BVW2"/>
<dbReference type="PANTHER" id="PTHR46919:SF2">
    <property type="entry name" value="SACSIN"/>
    <property type="match status" value="1"/>
</dbReference>
<feature type="compositionally biased region" description="Basic residues" evidence="1">
    <location>
        <begin position="287"/>
        <end position="301"/>
    </location>
</feature>
<protein>
    <submittedName>
        <fullName evidence="4">Sacsin</fullName>
    </submittedName>
</protein>
<reference evidence="4 5" key="2">
    <citation type="submission" date="2024-05" db="EMBL/GenBank/DDBJ databases">
        <authorList>
            <person name="Chen Y."/>
            <person name="Shah S."/>
            <person name="Dougan E. K."/>
            <person name="Thang M."/>
            <person name="Chan C."/>
        </authorList>
    </citation>
    <scope>NUCLEOTIDE SEQUENCE [LARGE SCALE GENOMIC DNA]</scope>
</reference>
<dbReference type="EMBL" id="CAMXCT030000557">
    <property type="protein sequence ID" value="CAL4767713.1"/>
    <property type="molecule type" value="Genomic_DNA"/>
</dbReference>
<dbReference type="PROSITE" id="PS50910">
    <property type="entry name" value="HEPN"/>
    <property type="match status" value="1"/>
</dbReference>
<dbReference type="PANTHER" id="PTHR46919">
    <property type="entry name" value="ZINC FINGER, C3HC4 TYPE (RING FINGER) FAMILY PROTEIN"/>
    <property type="match status" value="1"/>
</dbReference>
<dbReference type="SUPFAM" id="SSF81593">
    <property type="entry name" value="Nucleotidyltransferase substrate binding subunit/domain"/>
    <property type="match status" value="1"/>
</dbReference>
<evidence type="ECO:0000256" key="1">
    <source>
        <dbReference type="SAM" id="MobiDB-lite"/>
    </source>
</evidence>
<dbReference type="Gene3D" id="1.20.120.330">
    <property type="entry name" value="Nucleotidyltransferases domain 2"/>
    <property type="match status" value="1"/>
</dbReference>
<evidence type="ECO:0000313" key="3">
    <source>
        <dbReference type="EMBL" id="CAI3980401.1"/>
    </source>
</evidence>
<organism evidence="3">
    <name type="scientific">Cladocopium goreaui</name>
    <dbReference type="NCBI Taxonomy" id="2562237"/>
    <lineage>
        <taxon>Eukaryota</taxon>
        <taxon>Sar</taxon>
        <taxon>Alveolata</taxon>
        <taxon>Dinophyceae</taxon>
        <taxon>Suessiales</taxon>
        <taxon>Symbiodiniaceae</taxon>
        <taxon>Cladocopium</taxon>
    </lineage>
</organism>
<feature type="region of interest" description="Disordered" evidence="1">
    <location>
        <begin position="555"/>
        <end position="580"/>
    </location>
</feature>
<keyword evidence="5" id="KW-1185">Reference proteome</keyword>
<reference evidence="3" key="1">
    <citation type="submission" date="2022-10" db="EMBL/GenBank/DDBJ databases">
        <authorList>
            <person name="Chen Y."/>
            <person name="Dougan E. K."/>
            <person name="Chan C."/>
            <person name="Rhodes N."/>
            <person name="Thang M."/>
        </authorList>
    </citation>
    <scope>NUCLEOTIDE SEQUENCE</scope>
</reference>
<dbReference type="EMBL" id="CAMXCT020000557">
    <property type="protein sequence ID" value="CAL1133776.1"/>
    <property type="molecule type" value="Genomic_DNA"/>
</dbReference>
<dbReference type="Pfam" id="PF05168">
    <property type="entry name" value="HEPN"/>
    <property type="match status" value="1"/>
</dbReference>
<feature type="compositionally biased region" description="Basic and acidic residues" evidence="1">
    <location>
        <begin position="322"/>
        <end position="337"/>
    </location>
</feature>
<feature type="compositionally biased region" description="Pro residues" evidence="1">
    <location>
        <begin position="560"/>
        <end position="579"/>
    </location>
</feature>